<dbReference type="SUPFAM" id="SSF101898">
    <property type="entry name" value="NHL repeat"/>
    <property type="match status" value="1"/>
</dbReference>
<feature type="chain" id="PRO_5008089201" description="BACON domain-containing protein" evidence="1">
    <location>
        <begin position="30"/>
        <end position="750"/>
    </location>
</feature>
<feature type="domain" description="BACON" evidence="2">
    <location>
        <begin position="73"/>
        <end position="140"/>
    </location>
</feature>
<protein>
    <recommendedName>
        <fullName evidence="2">BACON domain-containing protein</fullName>
    </recommendedName>
</protein>
<evidence type="ECO:0000313" key="4">
    <source>
        <dbReference type="Proteomes" id="UP000078486"/>
    </source>
</evidence>
<accession>A0A178INR3</accession>
<evidence type="ECO:0000256" key="1">
    <source>
        <dbReference type="SAM" id="SignalP"/>
    </source>
</evidence>
<dbReference type="InterPro" id="IPR011042">
    <property type="entry name" value="6-blade_b-propeller_TolB-like"/>
</dbReference>
<feature type="domain" description="BACON" evidence="2">
    <location>
        <begin position="198"/>
        <end position="243"/>
    </location>
</feature>
<name>A0A178INR3_9BACT</name>
<dbReference type="OrthoDB" id="791543at2"/>
<sequence>MKTHTTPAKPIAFAFLAALLLPVAAPAPAAAQTTGPALIVSATAGLSLGAAAGTANFGIRNGGSGELPWSAAVTGSGSEWLIFTDATPVIPEVGGVVSGTNWQTIRLSYEANPGAARTASVQITAAGATGSPATVTVTQAAASAPPVLSVVLNTRLPDHGAYTIGYVVANLGGGTLEWTAEQLSGGWWAHDLQPYTSGSASGINYNRLRVSFDENPTGLERTAQIRFTAPGATGSPAIMTITQPGIPVFSVTPYERYTPGTSSGTATFAVANLGGGSIVWSATIAGCYDYETDSWSDTCPWARITSGSAGVNNGAVTLAYDANPEGGGRRYTSIHIATETSSYNYVHLEQAANLSGGSAGPADPVPDLIHFPSGLVRAPDGALYAASVAGNSIHKILPGTGTAAGTAYALAGDYGAAPGHADTTGAAARFHRPFGVALAGGGLIVADTGNNVIRRVDLATRAVTTLAGAVGQTGTANGPGAAARFEDIAYVSANASGDTVYVADNHSGSYDDNSAYGIIRKLTLTGTGAATAATVSTLATLDGGAAYDSGIYGLAVSAGTGDIYALESRWGALADYGVVRKITPAGVVTTLSGMFNFYPADLAVDDAAQLLYVSTEEPTAAIYARSLTGTGGFALVAGSATEPGFEDGPALTARFGNELPGPNLAVNAATGDLFIADFNNNAIRKLTASGTVTTLWLTATTAPATDGGTGDGGNNPGNGNTGGGGGAMSLWFVAALFVLPAIRHLRRRLP</sequence>
<dbReference type="PANTHER" id="PTHR46388">
    <property type="entry name" value="NHL REPEAT-CONTAINING PROTEIN 2"/>
    <property type="match status" value="1"/>
</dbReference>
<reference evidence="3 4" key="1">
    <citation type="submission" date="2016-01" db="EMBL/GenBank/DDBJ databases">
        <title>High potential of lignocellulose degradation of a new Verrucomicrobia species.</title>
        <authorList>
            <person name="Wang Y."/>
            <person name="Shi Y."/>
            <person name="Qiu Z."/>
            <person name="Liu S."/>
            <person name="Yang H."/>
        </authorList>
    </citation>
    <scope>NUCLEOTIDE SEQUENCE [LARGE SCALE GENOMIC DNA]</scope>
    <source>
        <strain evidence="3 4">TSB47</strain>
    </source>
</reference>
<keyword evidence="1" id="KW-0732">Signal</keyword>
<dbReference type="Gene3D" id="2.60.40.10">
    <property type="entry name" value="Immunoglobulins"/>
    <property type="match status" value="1"/>
</dbReference>
<dbReference type="Proteomes" id="UP000078486">
    <property type="component" value="Unassembled WGS sequence"/>
</dbReference>
<evidence type="ECO:0000313" key="3">
    <source>
        <dbReference type="EMBL" id="OAM91520.1"/>
    </source>
</evidence>
<dbReference type="RefSeq" id="WP_068768756.1">
    <property type="nucleotide sequence ID" value="NZ_CP109796.1"/>
</dbReference>
<dbReference type="EMBL" id="LRRQ01000024">
    <property type="protein sequence ID" value="OAM91520.1"/>
    <property type="molecule type" value="Genomic_DNA"/>
</dbReference>
<keyword evidence="4" id="KW-1185">Reference proteome</keyword>
<organism evidence="3 4">
    <name type="scientific">Termitidicoccus mucosus</name>
    <dbReference type="NCBI Taxonomy" id="1184151"/>
    <lineage>
        <taxon>Bacteria</taxon>
        <taxon>Pseudomonadati</taxon>
        <taxon>Verrucomicrobiota</taxon>
        <taxon>Opitutia</taxon>
        <taxon>Opitutales</taxon>
        <taxon>Opitutaceae</taxon>
        <taxon>Termitidicoccus</taxon>
    </lineage>
</organism>
<dbReference type="Pfam" id="PF13004">
    <property type="entry name" value="BACON"/>
    <property type="match status" value="2"/>
</dbReference>
<gene>
    <name evidence="3" type="ORF">AW736_02800</name>
</gene>
<dbReference type="Gene3D" id="2.120.10.30">
    <property type="entry name" value="TolB, C-terminal domain"/>
    <property type="match status" value="2"/>
</dbReference>
<comment type="caution">
    <text evidence="3">The sequence shown here is derived from an EMBL/GenBank/DDBJ whole genome shotgun (WGS) entry which is preliminary data.</text>
</comment>
<feature type="signal peptide" evidence="1">
    <location>
        <begin position="1"/>
        <end position="29"/>
    </location>
</feature>
<dbReference type="STRING" id="1184151.AW736_02800"/>
<evidence type="ECO:0000259" key="2">
    <source>
        <dbReference type="Pfam" id="PF13004"/>
    </source>
</evidence>
<dbReference type="PANTHER" id="PTHR46388:SF2">
    <property type="entry name" value="NHL REPEAT-CONTAINING PROTEIN 2"/>
    <property type="match status" value="1"/>
</dbReference>
<dbReference type="AlphaFoldDB" id="A0A178INR3"/>
<dbReference type="InterPro" id="IPR013783">
    <property type="entry name" value="Ig-like_fold"/>
</dbReference>
<dbReference type="InterPro" id="IPR024361">
    <property type="entry name" value="BACON"/>
</dbReference>
<proteinExistence type="predicted"/>